<dbReference type="PANTHER" id="PTHR11712:SF332">
    <property type="entry name" value="3-OXOACYL-[ACYL-CARRIER-PROTEIN] SYNTHASE II, CHLOROPLASTIC"/>
    <property type="match status" value="1"/>
</dbReference>
<dbReference type="PROSITE" id="PS52004">
    <property type="entry name" value="KS3_2"/>
    <property type="match status" value="1"/>
</dbReference>
<feature type="domain" description="Ketosynthase family 3 (KS3)" evidence="3">
    <location>
        <begin position="1"/>
        <end position="151"/>
    </location>
</feature>
<keyword evidence="5" id="KW-1185">Reference proteome</keyword>
<evidence type="ECO:0000256" key="1">
    <source>
        <dbReference type="ARBA" id="ARBA00013191"/>
    </source>
</evidence>
<dbReference type="InterPro" id="IPR016039">
    <property type="entry name" value="Thiolase-like"/>
</dbReference>
<keyword evidence="2" id="KW-0808">Transferase</keyword>
<protein>
    <recommendedName>
        <fullName evidence="1">beta-ketoacyl-[acyl-carrier-protein] synthase I</fullName>
        <ecNumber evidence="1">2.3.1.41</ecNumber>
    </recommendedName>
</protein>
<dbReference type="Gene3D" id="3.40.47.10">
    <property type="match status" value="2"/>
</dbReference>
<evidence type="ECO:0000256" key="2">
    <source>
        <dbReference type="ARBA" id="ARBA00022679"/>
    </source>
</evidence>
<dbReference type="GO" id="GO:0004315">
    <property type="term" value="F:3-oxoacyl-[acyl-carrier-protein] synthase activity"/>
    <property type="evidence" value="ECO:0007669"/>
    <property type="project" value="UniProtKB-EC"/>
</dbReference>
<name>A0ABD1LT89_9FABA</name>
<dbReference type="InterPro" id="IPR020841">
    <property type="entry name" value="PKS_Beta-ketoAc_synthase_dom"/>
</dbReference>
<dbReference type="SUPFAM" id="SSF53901">
    <property type="entry name" value="Thiolase-like"/>
    <property type="match status" value="1"/>
</dbReference>
<evidence type="ECO:0000313" key="5">
    <source>
        <dbReference type="Proteomes" id="UP001603857"/>
    </source>
</evidence>
<dbReference type="AlphaFoldDB" id="A0ABD1LT89"/>
<proteinExistence type="predicted"/>
<dbReference type="EMBL" id="JBGMDY010000007">
    <property type="protein sequence ID" value="KAL2326737.1"/>
    <property type="molecule type" value="Genomic_DNA"/>
</dbReference>
<dbReference type="Proteomes" id="UP001603857">
    <property type="component" value="Unassembled WGS sequence"/>
</dbReference>
<evidence type="ECO:0000313" key="4">
    <source>
        <dbReference type="EMBL" id="KAL2326737.1"/>
    </source>
</evidence>
<comment type="caution">
    <text evidence="4">The sequence shown here is derived from an EMBL/GenBank/DDBJ whole genome shotgun (WGS) entry which is preliminary data.</text>
</comment>
<sequence>MNRDGFVLGEGAGVLLLEELEHAKNRSANICRVPRWKLFDAYHVTEPRPDGKICHALAHSGVSREDVNYINAHAASTPAGDLKEYQALIHGFGQNPQLRINSTKSMTGHLLGAAGGVEAVATIQNTYSMCCIVTLLRCLSKNGHEVDCFLG</sequence>
<accession>A0ABD1LT89</accession>
<dbReference type="Pfam" id="PF02801">
    <property type="entry name" value="Ketoacyl-synt_C"/>
    <property type="match status" value="1"/>
</dbReference>
<gene>
    <name evidence="4" type="ORF">Fmac_020164</name>
</gene>
<organism evidence="4 5">
    <name type="scientific">Flemingia macrophylla</name>
    <dbReference type="NCBI Taxonomy" id="520843"/>
    <lineage>
        <taxon>Eukaryota</taxon>
        <taxon>Viridiplantae</taxon>
        <taxon>Streptophyta</taxon>
        <taxon>Embryophyta</taxon>
        <taxon>Tracheophyta</taxon>
        <taxon>Spermatophyta</taxon>
        <taxon>Magnoliopsida</taxon>
        <taxon>eudicotyledons</taxon>
        <taxon>Gunneridae</taxon>
        <taxon>Pentapetalae</taxon>
        <taxon>rosids</taxon>
        <taxon>fabids</taxon>
        <taxon>Fabales</taxon>
        <taxon>Fabaceae</taxon>
        <taxon>Papilionoideae</taxon>
        <taxon>50 kb inversion clade</taxon>
        <taxon>NPAAA clade</taxon>
        <taxon>indigoferoid/millettioid clade</taxon>
        <taxon>Phaseoleae</taxon>
        <taxon>Flemingia</taxon>
    </lineage>
</organism>
<dbReference type="InterPro" id="IPR014031">
    <property type="entry name" value="Ketoacyl_synth_C"/>
</dbReference>
<dbReference type="EC" id="2.3.1.41" evidence="1"/>
<evidence type="ECO:0000259" key="3">
    <source>
        <dbReference type="PROSITE" id="PS52004"/>
    </source>
</evidence>
<dbReference type="PANTHER" id="PTHR11712">
    <property type="entry name" value="POLYKETIDE SYNTHASE-RELATED"/>
    <property type="match status" value="1"/>
</dbReference>
<dbReference type="InterPro" id="IPR000794">
    <property type="entry name" value="Beta-ketoacyl_synthase"/>
</dbReference>
<reference evidence="4 5" key="1">
    <citation type="submission" date="2024-08" db="EMBL/GenBank/DDBJ databases">
        <title>Insights into the chromosomal genome structure of Flemingia macrophylla.</title>
        <authorList>
            <person name="Ding Y."/>
            <person name="Zhao Y."/>
            <person name="Bi W."/>
            <person name="Wu M."/>
            <person name="Zhao G."/>
            <person name="Gong Y."/>
            <person name="Li W."/>
            <person name="Zhang P."/>
        </authorList>
    </citation>
    <scope>NUCLEOTIDE SEQUENCE [LARGE SCALE GENOMIC DNA]</scope>
    <source>
        <strain evidence="4">DYQJB</strain>
        <tissue evidence="4">Leaf</tissue>
    </source>
</reference>